<dbReference type="Gene3D" id="2.60.120.560">
    <property type="entry name" value="Exo-inulinase, domain 1"/>
    <property type="match status" value="1"/>
</dbReference>
<gene>
    <name evidence="2" type="ORF">KEH51_22310</name>
</gene>
<dbReference type="PANTHER" id="PTHR42800">
    <property type="entry name" value="EXOINULINASE INUD (AFU_ORTHOLOGUE AFUA_5G00480)"/>
    <property type="match status" value="1"/>
</dbReference>
<name>A0A941FSB6_9BACI</name>
<accession>A0A941FSB6</accession>
<evidence type="ECO:0000259" key="1">
    <source>
        <dbReference type="Pfam" id="PF08244"/>
    </source>
</evidence>
<dbReference type="Pfam" id="PF08244">
    <property type="entry name" value="Glyco_hydro_32C"/>
    <property type="match status" value="1"/>
</dbReference>
<dbReference type="InterPro" id="IPR013320">
    <property type="entry name" value="ConA-like_dom_sf"/>
</dbReference>
<dbReference type="GO" id="GO:0005987">
    <property type="term" value="P:sucrose catabolic process"/>
    <property type="evidence" value="ECO:0007669"/>
    <property type="project" value="TreeGrafter"/>
</dbReference>
<dbReference type="GO" id="GO:0004575">
    <property type="term" value="F:sucrose alpha-glucosidase activity"/>
    <property type="evidence" value="ECO:0007669"/>
    <property type="project" value="TreeGrafter"/>
</dbReference>
<dbReference type="InterPro" id="IPR013189">
    <property type="entry name" value="Glyco_hydro_32_C"/>
</dbReference>
<dbReference type="PANTHER" id="PTHR42800:SF1">
    <property type="entry name" value="EXOINULINASE INUD (AFU_ORTHOLOGUE AFUA_5G00480)"/>
    <property type="match status" value="1"/>
</dbReference>
<feature type="domain" description="Glycosyl hydrolase family 32 C-terminal" evidence="1">
    <location>
        <begin position="3"/>
        <end position="121"/>
    </location>
</feature>
<evidence type="ECO:0000313" key="3">
    <source>
        <dbReference type="Proteomes" id="UP000680045"/>
    </source>
</evidence>
<evidence type="ECO:0000313" key="2">
    <source>
        <dbReference type="EMBL" id="MBR8645742.1"/>
    </source>
</evidence>
<proteinExistence type="predicted"/>
<organism evidence="2 3">
    <name type="scientific">Peribacillus frigoritolerans</name>
    <dbReference type="NCBI Taxonomy" id="450367"/>
    <lineage>
        <taxon>Bacteria</taxon>
        <taxon>Bacillati</taxon>
        <taxon>Bacillota</taxon>
        <taxon>Bacilli</taxon>
        <taxon>Bacillales</taxon>
        <taxon>Bacillaceae</taxon>
        <taxon>Peribacillus</taxon>
    </lineage>
</organism>
<reference evidence="2" key="1">
    <citation type="submission" date="2021-04" db="EMBL/GenBank/DDBJ databases">
        <title>Whole genome sequencing of Enterococci isolates from hospitalized patients.</title>
        <authorList>
            <person name="Ogoti B.M."/>
            <person name="Onyambu F.G."/>
        </authorList>
    </citation>
    <scope>NUCLEOTIDE SEQUENCE</scope>
    <source>
        <strain evidence="2">242</strain>
    </source>
</reference>
<dbReference type="AlphaFoldDB" id="A0A941FSB6"/>
<protein>
    <submittedName>
        <fullName evidence="2">GH32 C-terminal domain-containing protein</fullName>
    </submittedName>
</protein>
<dbReference type="SUPFAM" id="SSF49899">
    <property type="entry name" value="Concanavalin A-like lectins/glucanases"/>
    <property type="match status" value="1"/>
</dbReference>
<sequence>MIAEFDVDDIKATEFGFQVRKGATEYTTIGYDVATKQLFVDRSNSGSFDYGKNVVGKHDGPLHALNGTVKMHIFIDRSAVEVFGNKGETVISDQIFPDPSSKGLQIYSKGGEVTLKSLKIYPLKSIWKR</sequence>
<comment type="caution">
    <text evidence="2">The sequence shown here is derived from an EMBL/GenBank/DDBJ whole genome shotgun (WGS) entry which is preliminary data.</text>
</comment>
<dbReference type="EMBL" id="JAGTPW010000049">
    <property type="protein sequence ID" value="MBR8645742.1"/>
    <property type="molecule type" value="Genomic_DNA"/>
</dbReference>
<dbReference type="GO" id="GO:0005737">
    <property type="term" value="C:cytoplasm"/>
    <property type="evidence" value="ECO:0007669"/>
    <property type="project" value="TreeGrafter"/>
</dbReference>
<dbReference type="Proteomes" id="UP000680045">
    <property type="component" value="Unassembled WGS sequence"/>
</dbReference>